<gene>
    <name evidence="1" type="ORF">AVEN_27975_1</name>
</gene>
<proteinExistence type="predicted"/>
<comment type="caution">
    <text evidence="1">The sequence shown here is derived from an EMBL/GenBank/DDBJ whole genome shotgun (WGS) entry which is preliminary data.</text>
</comment>
<accession>A0A4Y2BF15</accession>
<name>A0A4Y2BF15_ARAVE</name>
<reference evidence="1 2" key="1">
    <citation type="journal article" date="2019" name="Sci. Rep.">
        <title>Orb-weaving spider Araneus ventricosus genome elucidates the spidroin gene catalogue.</title>
        <authorList>
            <person name="Kono N."/>
            <person name="Nakamura H."/>
            <person name="Ohtoshi R."/>
            <person name="Moran D.A.P."/>
            <person name="Shinohara A."/>
            <person name="Yoshida Y."/>
            <person name="Fujiwara M."/>
            <person name="Mori M."/>
            <person name="Tomita M."/>
            <person name="Arakawa K."/>
        </authorList>
    </citation>
    <scope>NUCLEOTIDE SEQUENCE [LARGE SCALE GENOMIC DNA]</scope>
</reference>
<keyword evidence="2" id="KW-1185">Reference proteome</keyword>
<dbReference type="EMBL" id="BGPR01000075">
    <property type="protein sequence ID" value="GBL90861.1"/>
    <property type="molecule type" value="Genomic_DNA"/>
</dbReference>
<evidence type="ECO:0000313" key="1">
    <source>
        <dbReference type="EMBL" id="GBL90861.1"/>
    </source>
</evidence>
<protein>
    <submittedName>
        <fullName evidence="1">Uncharacterized protein</fullName>
    </submittedName>
</protein>
<organism evidence="1 2">
    <name type="scientific">Araneus ventricosus</name>
    <name type="common">Orbweaver spider</name>
    <name type="synonym">Epeira ventricosa</name>
    <dbReference type="NCBI Taxonomy" id="182803"/>
    <lineage>
        <taxon>Eukaryota</taxon>
        <taxon>Metazoa</taxon>
        <taxon>Ecdysozoa</taxon>
        <taxon>Arthropoda</taxon>
        <taxon>Chelicerata</taxon>
        <taxon>Arachnida</taxon>
        <taxon>Araneae</taxon>
        <taxon>Araneomorphae</taxon>
        <taxon>Entelegynae</taxon>
        <taxon>Araneoidea</taxon>
        <taxon>Araneidae</taxon>
        <taxon>Araneus</taxon>
    </lineage>
</organism>
<dbReference type="Proteomes" id="UP000499080">
    <property type="component" value="Unassembled WGS sequence"/>
</dbReference>
<sequence>MGFQFDSFCGYSAEKESGAWGDMTLASGYHDRRATPKAGHSLEVLQPVLSEKLDFRYSIEKVSNLGNDRMKD</sequence>
<dbReference type="AlphaFoldDB" id="A0A4Y2BF15"/>
<evidence type="ECO:0000313" key="2">
    <source>
        <dbReference type="Proteomes" id="UP000499080"/>
    </source>
</evidence>